<dbReference type="Pfam" id="PF21755">
    <property type="entry name" value="DacZ_P"/>
    <property type="match status" value="1"/>
</dbReference>
<keyword evidence="2" id="KW-0808">Transferase</keyword>
<evidence type="ECO:0000256" key="3">
    <source>
        <dbReference type="ARBA" id="ARBA00022695"/>
    </source>
</evidence>
<feature type="domain" description="PTS EIIA type-2" evidence="6">
    <location>
        <begin position="5"/>
        <end position="148"/>
    </location>
</feature>
<dbReference type="InterPro" id="IPR036888">
    <property type="entry name" value="DNA_integrity_DisA_N_sf"/>
</dbReference>
<evidence type="ECO:0000259" key="6">
    <source>
        <dbReference type="PROSITE" id="PS51094"/>
    </source>
</evidence>
<dbReference type="InterPro" id="IPR002178">
    <property type="entry name" value="PTS_EIIA_type-2_dom"/>
</dbReference>
<gene>
    <name evidence="8" type="ORF">K0B96_09085</name>
</gene>
<comment type="catalytic activity">
    <reaction evidence="1">
        <text>2 ATP = 3',3'-c-di-AMP + 2 diphosphate</text>
        <dbReference type="Rhea" id="RHEA:35655"/>
        <dbReference type="ChEBI" id="CHEBI:30616"/>
        <dbReference type="ChEBI" id="CHEBI:33019"/>
        <dbReference type="ChEBI" id="CHEBI:71500"/>
        <dbReference type="EC" id="2.7.7.85"/>
    </reaction>
</comment>
<keyword evidence="8" id="KW-0813">Transport</keyword>
<dbReference type="GO" id="GO:0004016">
    <property type="term" value="F:adenylate cyclase activity"/>
    <property type="evidence" value="ECO:0007669"/>
    <property type="project" value="TreeGrafter"/>
</dbReference>
<keyword evidence="5" id="KW-0067">ATP-binding</keyword>
<dbReference type="InterPro" id="IPR014499">
    <property type="entry name" value="DAC_DacZ"/>
</dbReference>
<evidence type="ECO:0000313" key="9">
    <source>
        <dbReference type="Proteomes" id="UP000825051"/>
    </source>
</evidence>
<proteinExistence type="inferred from homology"/>
<dbReference type="PROSITE" id="PS51094">
    <property type="entry name" value="PTS_EIIA_TYPE_2"/>
    <property type="match status" value="1"/>
</dbReference>
<evidence type="ECO:0000313" key="8">
    <source>
        <dbReference type="EMBL" id="QYM77486.1"/>
    </source>
</evidence>
<dbReference type="CDD" id="cd00211">
    <property type="entry name" value="PTS_IIA_fru"/>
    <property type="match status" value="1"/>
</dbReference>
<dbReference type="InterPro" id="IPR016152">
    <property type="entry name" value="PTrfase/Anion_transptr"/>
</dbReference>
<keyword evidence="9" id="KW-1185">Reference proteome</keyword>
<keyword evidence="4" id="KW-0547">Nucleotide-binding</keyword>
<dbReference type="GO" id="GO:0106408">
    <property type="term" value="F:diadenylate cyclase activity"/>
    <property type="evidence" value="ECO:0007669"/>
    <property type="project" value="UniProtKB-EC"/>
</dbReference>
<dbReference type="SUPFAM" id="SSF143597">
    <property type="entry name" value="YojJ-like"/>
    <property type="match status" value="1"/>
</dbReference>
<evidence type="ECO:0000256" key="4">
    <source>
        <dbReference type="ARBA" id="ARBA00022741"/>
    </source>
</evidence>
<dbReference type="GO" id="GO:0005524">
    <property type="term" value="F:ATP binding"/>
    <property type="evidence" value="ECO:0007669"/>
    <property type="project" value="UniProtKB-KW"/>
</dbReference>
<dbReference type="InterPro" id="IPR048544">
    <property type="entry name" value="DacZ_P"/>
</dbReference>
<dbReference type="KEGG" id="ole:K0B96_09085"/>
<dbReference type="InterPro" id="IPR003390">
    <property type="entry name" value="DNA_integrity_scan_DisA_N"/>
</dbReference>
<evidence type="ECO:0000256" key="1">
    <source>
        <dbReference type="ARBA" id="ARBA00000877"/>
    </source>
</evidence>
<dbReference type="InterPro" id="IPR050338">
    <property type="entry name" value="DisA"/>
</dbReference>
<dbReference type="Pfam" id="PF02457">
    <property type="entry name" value="DAC"/>
    <property type="match status" value="1"/>
</dbReference>
<reference evidence="8" key="1">
    <citation type="submission" date="2021-08" db="EMBL/GenBank/DDBJ databases">
        <title>Genome of a novel bacterium of the phylum Verrucomicrobia, Oleiharenicola sp. KSB-15.</title>
        <authorList>
            <person name="Chung J.-H."/>
            <person name="Ahn J.-H."/>
            <person name="Yoon Y."/>
            <person name="Kim D.-Y."/>
            <person name="An S.-H."/>
            <person name="Park I."/>
            <person name="Yeon J."/>
        </authorList>
    </citation>
    <scope>NUCLEOTIDE SEQUENCE</scope>
    <source>
        <strain evidence="8">KSB-15</strain>
    </source>
</reference>
<evidence type="ECO:0000259" key="7">
    <source>
        <dbReference type="PROSITE" id="PS51794"/>
    </source>
</evidence>
<dbReference type="AlphaFoldDB" id="A0A8F9XJS9"/>
<dbReference type="Pfam" id="PF00359">
    <property type="entry name" value="PTS_EIIA_2"/>
    <property type="match status" value="1"/>
</dbReference>
<name>A0A8F9XJS9_9BACT</name>
<dbReference type="Gene3D" id="3.40.1700.10">
    <property type="entry name" value="DNA integrity scanning protein, DisA, N-terminal domain"/>
    <property type="match status" value="1"/>
</dbReference>
<keyword evidence="8" id="KW-0762">Sugar transport</keyword>
<sequence length="454" mass="49374">MRLDQIIARSRVVDLRSLDLEGALQELLAVCVARFPDLKPDALLRALLARESTMTTYLGYGVALPHVRVKMKRRYILAIGRSRVGIRHDGTKDEERVRLIVMLIAGEDARDYLQMLASIARLVKDPELVESLVGAPDLDALYERLIGGFGGIRPVQAQQNRINRLMFTEAERVARGADCASIMVFGDTFIGGLQSDSLRARMKTILVTRNPIEPSENEGKAFTETIQVRSFSSSRLAQLRSAMLVALTRGVISFKDRVCCVGGITGSNQFDTLVVVDVEREFSPLLTGQAQLLPADVKAEVLERVIAIATELAVEGREGRPVGCLFVVGDYEKVSKLTKPLVLNPFYGYKEEDRNILNPFMDETVKEFSSIDGAFVIRGDGVVETAGSLVQATDADHTLPSGLGSRHAAAAAVSVAANCIALVVSSSTGLVTLFRRGVMLPLTEKKIAVGANST</sequence>
<feature type="domain" description="DAC" evidence="7">
    <location>
        <begin position="279"/>
        <end position="445"/>
    </location>
</feature>
<dbReference type="RefSeq" id="WP_220160591.1">
    <property type="nucleotide sequence ID" value="NZ_CP080507.1"/>
</dbReference>
<evidence type="ECO:0000256" key="5">
    <source>
        <dbReference type="ARBA" id="ARBA00022840"/>
    </source>
</evidence>
<evidence type="ECO:0000256" key="2">
    <source>
        <dbReference type="ARBA" id="ARBA00022679"/>
    </source>
</evidence>
<accession>A0A8F9XJS9</accession>
<dbReference type="PROSITE" id="PS51794">
    <property type="entry name" value="DAC"/>
    <property type="match status" value="1"/>
</dbReference>
<keyword evidence="3" id="KW-0548">Nucleotidyltransferase</keyword>
<dbReference type="HAMAP" id="MF_00840">
    <property type="entry name" value="DacZ"/>
    <property type="match status" value="1"/>
</dbReference>
<dbReference type="PANTHER" id="PTHR34185:SF1">
    <property type="entry name" value="DIADENYLATE CYCLASE"/>
    <property type="match status" value="1"/>
</dbReference>
<dbReference type="EMBL" id="CP080507">
    <property type="protein sequence ID" value="QYM77486.1"/>
    <property type="molecule type" value="Genomic_DNA"/>
</dbReference>
<dbReference type="Proteomes" id="UP000825051">
    <property type="component" value="Chromosome"/>
</dbReference>
<protein>
    <submittedName>
        <fullName evidence="8">PTS sugar transporter subunit IIA</fullName>
    </submittedName>
</protein>
<dbReference type="Gene3D" id="3.40.930.10">
    <property type="entry name" value="Mannitol-specific EII, Chain A"/>
    <property type="match status" value="1"/>
</dbReference>
<organism evidence="8 9">
    <name type="scientific">Horticoccus luteus</name>
    <dbReference type="NCBI Taxonomy" id="2862869"/>
    <lineage>
        <taxon>Bacteria</taxon>
        <taxon>Pseudomonadati</taxon>
        <taxon>Verrucomicrobiota</taxon>
        <taxon>Opitutia</taxon>
        <taxon>Opitutales</taxon>
        <taxon>Opitutaceae</taxon>
        <taxon>Horticoccus</taxon>
    </lineage>
</organism>
<dbReference type="PANTHER" id="PTHR34185">
    <property type="entry name" value="DIADENYLATE CYCLASE"/>
    <property type="match status" value="1"/>
</dbReference>
<dbReference type="SUPFAM" id="SSF55804">
    <property type="entry name" value="Phoshotransferase/anion transport protein"/>
    <property type="match status" value="1"/>
</dbReference>